<dbReference type="InterPro" id="IPR001611">
    <property type="entry name" value="Leu-rich_rpt"/>
</dbReference>
<feature type="domain" description="LRRCT" evidence="4">
    <location>
        <begin position="532"/>
        <end position="587"/>
    </location>
</feature>
<keyword evidence="6" id="KW-1185">Reference proteome</keyword>
<keyword evidence="1" id="KW-0433">Leucine-rich repeat</keyword>
<dbReference type="Pfam" id="PF13306">
    <property type="entry name" value="LRR_5"/>
    <property type="match status" value="1"/>
</dbReference>
<dbReference type="PANTHER" id="PTHR24369:SF210">
    <property type="entry name" value="CHAOPTIN-RELATED"/>
    <property type="match status" value="1"/>
</dbReference>
<keyword evidence="3" id="KW-0677">Repeat</keyword>
<keyword evidence="2" id="KW-0732">Signal</keyword>
<dbReference type="OrthoDB" id="6287021at2759"/>
<evidence type="ECO:0000256" key="1">
    <source>
        <dbReference type="ARBA" id="ARBA00022614"/>
    </source>
</evidence>
<organism evidence="5 6">
    <name type="scientific">Mytilus coruscus</name>
    <name type="common">Sea mussel</name>
    <dbReference type="NCBI Taxonomy" id="42192"/>
    <lineage>
        <taxon>Eukaryota</taxon>
        <taxon>Metazoa</taxon>
        <taxon>Spiralia</taxon>
        <taxon>Lophotrochozoa</taxon>
        <taxon>Mollusca</taxon>
        <taxon>Bivalvia</taxon>
        <taxon>Autobranchia</taxon>
        <taxon>Pteriomorphia</taxon>
        <taxon>Mytilida</taxon>
        <taxon>Mytiloidea</taxon>
        <taxon>Mytilidae</taxon>
        <taxon>Mytilinae</taxon>
        <taxon>Mytilus</taxon>
    </lineage>
</organism>
<dbReference type="PANTHER" id="PTHR24369">
    <property type="entry name" value="ANTIGEN BSP, PUTATIVE-RELATED"/>
    <property type="match status" value="1"/>
</dbReference>
<dbReference type="InterPro" id="IPR050541">
    <property type="entry name" value="LRR_TM_domain-containing"/>
</dbReference>
<dbReference type="SMART" id="SM00365">
    <property type="entry name" value="LRR_SD22"/>
    <property type="match status" value="4"/>
</dbReference>
<sequence>MKTYTGNDQKQEQLKLYNTNSIARNMKLMKQIIVYCIVIIAAKADLPCPVAECSCENGPIGKGRIINCRDKSLTSVPKFQPSDEIFLELTLSNSYDPVLLSNGAQCPSCNKITFLPPTAFRGLRLQGLDLSKNQISQVSDTAFEGLESYLEELSIDGDKTISPPYSAMSRLSNLKSLSLRHFNQAHMNRQNTMIDTLVNLETLELKYMDVSAFSNDLFLYRLPKLTKLHLEGLPMREFPVKQLKPLKYLEKLYAVYMQLENIPYGAFQTMTNLKELVLSHNKIETLYPGCFEGIGSSLKVLGLHLNNLDETKLGPLASTSWSQLEKINLGHNKMNTIPNGLFFNMRDLNTLNVDSNKITTINKGALQGLDKLENLDLSYNQLDKINKDTFLSLTRLRVLDLRNENGKSSTGLFKLTVDSVNGLKQLQKLILTDTTVDEVELWKTIQYLENLVVLELGGTDIKEIPDLQFTFNKRLSHLMLERNSLSILTQAKLYGTEKSLESINLQQNSIKTIDRCVFANSTALKSMFLYGNPLRCDCEIKWLQDWIRERSATEPFFRYMVNGMCQSPEHLKNVPIWNIQGGGLTCGPSYQIPVCQNFESTAQTIPTPTVRTTEQPAVDKTNNFRFTKVSETDHTIEITWAMRVPSMVSSMKLEYQKLGPYPTIYPVHVPKYAEYFKIQNVESDSQYLICMYSELYDSTKPKERICVVIKTL</sequence>
<reference evidence="5 6" key="1">
    <citation type="submission" date="2020-06" db="EMBL/GenBank/DDBJ databases">
        <authorList>
            <person name="Li R."/>
            <person name="Bekaert M."/>
        </authorList>
    </citation>
    <scope>NUCLEOTIDE SEQUENCE [LARGE SCALE GENOMIC DNA]</scope>
    <source>
        <strain evidence="6">wild</strain>
    </source>
</reference>
<dbReference type="SMART" id="SM00082">
    <property type="entry name" value="LRRCT"/>
    <property type="match status" value="1"/>
</dbReference>
<name>A0A6J8B2W1_MYTCO</name>
<dbReference type="PRINTS" id="PR00019">
    <property type="entry name" value="LEURICHRPT"/>
</dbReference>
<dbReference type="GO" id="GO:0005886">
    <property type="term" value="C:plasma membrane"/>
    <property type="evidence" value="ECO:0007669"/>
    <property type="project" value="TreeGrafter"/>
</dbReference>
<dbReference type="EMBL" id="CACVKT020002512">
    <property type="protein sequence ID" value="CAC5378185.1"/>
    <property type="molecule type" value="Genomic_DNA"/>
</dbReference>
<gene>
    <name evidence="5" type="ORF">MCOR_14411</name>
</gene>
<evidence type="ECO:0000256" key="2">
    <source>
        <dbReference type="ARBA" id="ARBA00022729"/>
    </source>
</evidence>
<dbReference type="InterPro" id="IPR026906">
    <property type="entry name" value="LRR_5"/>
</dbReference>
<evidence type="ECO:0000313" key="5">
    <source>
        <dbReference type="EMBL" id="CAC5378185.1"/>
    </source>
</evidence>
<evidence type="ECO:0000313" key="6">
    <source>
        <dbReference type="Proteomes" id="UP000507470"/>
    </source>
</evidence>
<dbReference type="InterPro" id="IPR003591">
    <property type="entry name" value="Leu-rich_rpt_typical-subtyp"/>
</dbReference>
<dbReference type="SMART" id="SM00369">
    <property type="entry name" value="LRR_TYP"/>
    <property type="match status" value="7"/>
</dbReference>
<dbReference type="Proteomes" id="UP000507470">
    <property type="component" value="Unassembled WGS sequence"/>
</dbReference>
<dbReference type="SUPFAM" id="SSF52058">
    <property type="entry name" value="L domain-like"/>
    <property type="match status" value="2"/>
</dbReference>
<proteinExistence type="predicted"/>
<dbReference type="AlphaFoldDB" id="A0A6J8B2W1"/>
<evidence type="ECO:0000256" key="3">
    <source>
        <dbReference type="ARBA" id="ARBA00022737"/>
    </source>
</evidence>
<accession>A0A6J8B2W1</accession>
<dbReference type="InterPro" id="IPR032675">
    <property type="entry name" value="LRR_dom_sf"/>
</dbReference>
<protein>
    <recommendedName>
        <fullName evidence="4">LRRCT domain-containing protein</fullName>
    </recommendedName>
</protein>
<evidence type="ECO:0000259" key="4">
    <source>
        <dbReference type="SMART" id="SM00082"/>
    </source>
</evidence>
<dbReference type="Gene3D" id="3.80.10.10">
    <property type="entry name" value="Ribonuclease Inhibitor"/>
    <property type="match status" value="4"/>
</dbReference>
<dbReference type="InterPro" id="IPR000483">
    <property type="entry name" value="Cys-rich_flank_reg_C"/>
</dbReference>
<dbReference type="Pfam" id="PF13855">
    <property type="entry name" value="LRR_8"/>
    <property type="match status" value="3"/>
</dbReference>
<dbReference type="PROSITE" id="PS51450">
    <property type="entry name" value="LRR"/>
    <property type="match status" value="3"/>
</dbReference>